<dbReference type="EMBL" id="DWYG01000026">
    <property type="protein sequence ID" value="HJB41347.1"/>
    <property type="molecule type" value="Genomic_DNA"/>
</dbReference>
<reference evidence="3" key="1">
    <citation type="journal article" date="2021" name="PeerJ">
        <title>Extensive microbial diversity within the chicken gut microbiome revealed by metagenomics and culture.</title>
        <authorList>
            <person name="Gilroy R."/>
            <person name="Ravi A."/>
            <person name="Getino M."/>
            <person name="Pursley I."/>
            <person name="Horton D.L."/>
            <person name="Alikhan N.F."/>
            <person name="Baker D."/>
            <person name="Gharbi K."/>
            <person name="Hall N."/>
            <person name="Watson M."/>
            <person name="Adriaenssens E.M."/>
            <person name="Foster-Nyarko E."/>
            <person name="Jarju S."/>
            <person name="Secka A."/>
            <person name="Antonio M."/>
            <person name="Oren A."/>
            <person name="Chaudhuri R.R."/>
            <person name="La Ragione R."/>
            <person name="Hildebrand F."/>
            <person name="Pallen M.J."/>
        </authorList>
    </citation>
    <scope>NUCLEOTIDE SEQUENCE</scope>
    <source>
        <strain evidence="3">ChiBcec8-13705</strain>
    </source>
</reference>
<evidence type="ECO:0000313" key="3">
    <source>
        <dbReference type="EMBL" id="HJB41347.1"/>
    </source>
</evidence>
<comment type="caution">
    <text evidence="3">The sequence shown here is derived from an EMBL/GenBank/DDBJ whole genome shotgun (WGS) entry which is preliminary data.</text>
</comment>
<feature type="active site" description="Acyl-thioester intermediate" evidence="2">
    <location>
        <position position="234"/>
    </location>
</feature>
<accession>A0A9D2M521</accession>
<protein>
    <submittedName>
        <fullName evidence="3">Class B sortase</fullName>
    </submittedName>
</protein>
<evidence type="ECO:0000256" key="1">
    <source>
        <dbReference type="ARBA" id="ARBA00022801"/>
    </source>
</evidence>
<dbReference type="InterPro" id="IPR005754">
    <property type="entry name" value="Sortase"/>
</dbReference>
<gene>
    <name evidence="3" type="ORF">H9945_02495</name>
</gene>
<evidence type="ECO:0000256" key="2">
    <source>
        <dbReference type="PIRSR" id="PIRSR605754-1"/>
    </source>
</evidence>
<feature type="active site" description="Proton donor/acceptor" evidence="2">
    <location>
        <position position="141"/>
    </location>
</feature>
<sequence>MSNYRKSTHLLKRPSRGWLVLSVALLLAGLAFLGAFGYSWYQYAKSSWYYAGLQQLAVAATGQNEASAENGVDFASLQAINPDTAAWLVMPGIDISLPVVQATDNEMYLHKGFDGSDSPEGCLFFGASGQEGDIYRVIYGHNLHTGSMFSGLLNYRDGEFYLQNPTFTLYTPDETQTYRIFSCHTATDMEDLYDTNRTAGEEYDAFLQRLSTISEYNTGVEVPSGAQVLTLSTCLTSYGSGLERYVVHAYRES</sequence>
<reference evidence="3" key="2">
    <citation type="submission" date="2021-04" db="EMBL/GenBank/DDBJ databases">
        <authorList>
            <person name="Gilroy R."/>
        </authorList>
    </citation>
    <scope>NUCLEOTIDE SEQUENCE</scope>
    <source>
        <strain evidence="3">ChiBcec8-13705</strain>
    </source>
</reference>
<dbReference type="AlphaFoldDB" id="A0A9D2M521"/>
<dbReference type="SUPFAM" id="SSF63817">
    <property type="entry name" value="Sortase"/>
    <property type="match status" value="1"/>
</dbReference>
<dbReference type="InterPro" id="IPR023365">
    <property type="entry name" value="Sortase_dom-sf"/>
</dbReference>
<organism evidence="3 4">
    <name type="scientific">Candidatus Gemmiger avicola</name>
    <dbReference type="NCBI Taxonomy" id="2838605"/>
    <lineage>
        <taxon>Bacteria</taxon>
        <taxon>Bacillati</taxon>
        <taxon>Bacillota</taxon>
        <taxon>Clostridia</taxon>
        <taxon>Eubacteriales</taxon>
        <taxon>Gemmiger</taxon>
    </lineage>
</organism>
<dbReference type="Proteomes" id="UP000886803">
    <property type="component" value="Unassembled WGS sequence"/>
</dbReference>
<dbReference type="CDD" id="cd05826">
    <property type="entry name" value="Sortase_B"/>
    <property type="match status" value="1"/>
</dbReference>
<dbReference type="GO" id="GO:0016787">
    <property type="term" value="F:hydrolase activity"/>
    <property type="evidence" value="ECO:0007669"/>
    <property type="project" value="UniProtKB-KW"/>
</dbReference>
<dbReference type="Gene3D" id="2.40.260.10">
    <property type="entry name" value="Sortase"/>
    <property type="match status" value="1"/>
</dbReference>
<dbReference type="Pfam" id="PF04203">
    <property type="entry name" value="Sortase"/>
    <property type="match status" value="1"/>
</dbReference>
<keyword evidence="1" id="KW-0378">Hydrolase</keyword>
<dbReference type="InterPro" id="IPR009835">
    <property type="entry name" value="SrtB"/>
</dbReference>
<evidence type="ECO:0000313" key="4">
    <source>
        <dbReference type="Proteomes" id="UP000886803"/>
    </source>
</evidence>
<proteinExistence type="predicted"/>
<name>A0A9D2M521_9FIRM</name>